<evidence type="ECO:0000256" key="3">
    <source>
        <dbReference type="SAM" id="SignalP"/>
    </source>
</evidence>
<keyword evidence="2" id="KW-0472">Membrane</keyword>
<feature type="transmembrane region" description="Helical" evidence="2">
    <location>
        <begin position="257"/>
        <end position="276"/>
    </location>
</feature>
<feature type="signal peptide" evidence="3">
    <location>
        <begin position="1"/>
        <end position="29"/>
    </location>
</feature>
<dbReference type="AlphaFoldDB" id="A0A1B8Q479"/>
<evidence type="ECO:0000256" key="2">
    <source>
        <dbReference type="SAM" id="Phobius"/>
    </source>
</evidence>
<dbReference type="Proteomes" id="UP000092607">
    <property type="component" value="Unassembled WGS sequence"/>
</dbReference>
<feature type="domain" description="TPM" evidence="4">
    <location>
        <begin position="109"/>
        <end position="232"/>
    </location>
</feature>
<feature type="compositionally biased region" description="Low complexity" evidence="1">
    <location>
        <begin position="72"/>
        <end position="85"/>
    </location>
</feature>
<dbReference type="PANTHER" id="PTHR30373">
    <property type="entry name" value="UPF0603 PROTEIN YGCG"/>
    <property type="match status" value="1"/>
</dbReference>
<feature type="compositionally biased region" description="Polar residues" evidence="1">
    <location>
        <begin position="86"/>
        <end position="95"/>
    </location>
</feature>
<sequence>MTPITTRYRSLFATLGMSVVLGVGVPAFANNTATATAPNAQNTAIATADAQSEGQAVENLIVLNELNKAKNQAQQSQNQAQANSQTTATPRQSTAPAVAHDKLILNNPVVDEAHILTASEKAHLETQLRRIYDDGLAQMAVVIVPTTDGMDIFDYAINVANRWQLGQKDTDEGILMAVAINDRKLHIVTGYGVEGVLPDASLNRIIREDITPSFKTGAYAQGISAGIARIDERLRADPETLARADAQQISADEEISVVPFFIFAMFFGTVLSGALGRFLGASVSTGGFVLLATLFGVGLLTAIGAGILLWILLILGVFSNGGRRGGGTYVGGGGFGGSGGGFGGGGFGSGGFGGGGGGFGGGGAGGSW</sequence>
<accession>A0A1B8Q479</accession>
<comment type="caution">
    <text evidence="5">The sequence shown here is derived from an EMBL/GenBank/DDBJ whole genome shotgun (WGS) entry which is preliminary data.</text>
</comment>
<feature type="region of interest" description="Disordered" evidence="1">
    <location>
        <begin position="72"/>
        <end position="96"/>
    </location>
</feature>
<reference evidence="5 6" key="1">
    <citation type="submission" date="2016-06" db="EMBL/GenBank/DDBJ databases">
        <title>Draft genome of Moraxella lacunata CCUG 57757A.</title>
        <authorList>
            <person name="Salva-Serra F."/>
            <person name="Engstrom-Jakobsson H."/>
            <person name="Thorell K."/>
            <person name="Gonzales-Siles L."/>
            <person name="Karlsson R."/>
            <person name="Boulund F."/>
            <person name="Engstrand L."/>
            <person name="Kristiansson E."/>
            <person name="Moore E."/>
        </authorList>
    </citation>
    <scope>NUCLEOTIDE SEQUENCE [LARGE SCALE GENOMIC DNA]</scope>
    <source>
        <strain evidence="5 6">CCUG 57757A</strain>
    </source>
</reference>
<feature type="chain" id="PRO_5008612122" description="TPM domain-containing protein" evidence="3">
    <location>
        <begin position="30"/>
        <end position="368"/>
    </location>
</feature>
<gene>
    <name evidence="5" type="ORF">A9309_04905</name>
</gene>
<dbReference type="EMBL" id="LZMS01000043">
    <property type="protein sequence ID" value="OBX64303.1"/>
    <property type="molecule type" value="Genomic_DNA"/>
</dbReference>
<evidence type="ECO:0000313" key="5">
    <source>
        <dbReference type="EMBL" id="OBX64303.1"/>
    </source>
</evidence>
<name>A0A1B8Q479_MORLA</name>
<keyword evidence="2" id="KW-0812">Transmembrane</keyword>
<proteinExistence type="predicted"/>
<organism evidence="5 6">
    <name type="scientific">Moraxella lacunata</name>
    <dbReference type="NCBI Taxonomy" id="477"/>
    <lineage>
        <taxon>Bacteria</taxon>
        <taxon>Pseudomonadati</taxon>
        <taxon>Pseudomonadota</taxon>
        <taxon>Gammaproteobacteria</taxon>
        <taxon>Moraxellales</taxon>
        <taxon>Moraxellaceae</taxon>
        <taxon>Moraxella</taxon>
    </lineage>
</organism>
<dbReference type="RefSeq" id="WP_065255964.1">
    <property type="nucleotide sequence ID" value="NZ_JBPAGO010000001.1"/>
</dbReference>
<evidence type="ECO:0000256" key="1">
    <source>
        <dbReference type="SAM" id="MobiDB-lite"/>
    </source>
</evidence>
<dbReference type="Pfam" id="PF04536">
    <property type="entry name" value="TPM_phosphatase"/>
    <property type="match status" value="1"/>
</dbReference>
<dbReference type="PANTHER" id="PTHR30373:SF2">
    <property type="entry name" value="UPF0603 PROTEIN YGCG"/>
    <property type="match status" value="1"/>
</dbReference>
<dbReference type="InterPro" id="IPR007621">
    <property type="entry name" value="TPM_dom"/>
</dbReference>
<feature type="transmembrane region" description="Helical" evidence="2">
    <location>
        <begin position="288"/>
        <end position="318"/>
    </location>
</feature>
<keyword evidence="2" id="KW-1133">Transmembrane helix</keyword>
<dbReference type="OrthoDB" id="9810918at2"/>
<keyword evidence="3" id="KW-0732">Signal</keyword>
<evidence type="ECO:0000313" key="6">
    <source>
        <dbReference type="Proteomes" id="UP000092607"/>
    </source>
</evidence>
<evidence type="ECO:0000259" key="4">
    <source>
        <dbReference type="Pfam" id="PF04536"/>
    </source>
</evidence>
<protein>
    <recommendedName>
        <fullName evidence="4">TPM domain-containing protein</fullName>
    </recommendedName>
</protein>
<dbReference type="Gene3D" id="3.10.310.50">
    <property type="match status" value="1"/>
</dbReference>